<feature type="compositionally biased region" description="Basic and acidic residues" evidence="10">
    <location>
        <begin position="707"/>
        <end position="743"/>
    </location>
</feature>
<keyword evidence="6" id="KW-0963">Cytoplasm</keyword>
<dbReference type="PROSITE" id="PS50211">
    <property type="entry name" value="DENN"/>
    <property type="match status" value="1"/>
</dbReference>
<dbReference type="GO" id="GO:0032483">
    <property type="term" value="P:regulation of Rab protein signal transduction"/>
    <property type="evidence" value="ECO:0007669"/>
    <property type="project" value="TreeGrafter"/>
</dbReference>
<protein>
    <recommendedName>
        <fullName evidence="4">MAP kinase-activating death domain protein</fullName>
    </recommendedName>
</protein>
<dbReference type="InterPro" id="IPR005112">
    <property type="entry name" value="dDENN_dom"/>
</dbReference>
<dbReference type="HOGENOM" id="CLU_338781_0_0_1"/>
<evidence type="ECO:0000256" key="2">
    <source>
        <dbReference type="ARBA" id="ARBA00004496"/>
    </source>
</evidence>
<evidence type="ECO:0000256" key="8">
    <source>
        <dbReference type="ARBA" id="ARBA00022703"/>
    </source>
</evidence>
<feature type="compositionally biased region" description="Basic residues" evidence="10">
    <location>
        <begin position="143"/>
        <end position="153"/>
    </location>
</feature>
<dbReference type="InterPro" id="IPR005113">
    <property type="entry name" value="uDENN_dom"/>
</dbReference>
<reference evidence="13" key="3">
    <citation type="submission" date="2015-06" db="UniProtKB">
        <authorList>
            <consortium name="EnsemblMetazoa"/>
        </authorList>
    </citation>
    <scope>IDENTIFICATION</scope>
</reference>
<comment type="subcellular location">
    <subcellularLocation>
        <location evidence="1">Cell membrane</location>
    </subcellularLocation>
    <subcellularLocation>
        <location evidence="2">Cytoplasm</location>
    </subcellularLocation>
</comment>
<accession>R7VC38</accession>
<dbReference type="GO" id="GO:0005886">
    <property type="term" value="C:plasma membrane"/>
    <property type="evidence" value="ECO:0007669"/>
    <property type="project" value="UniProtKB-SubCell"/>
</dbReference>
<sequence>MQQYFCPRLLDYIVIVGSRNPSRNNSVAQTPELLRRYPVEDHKDFALAPDVVFFCQPEGCINVGPKRMSLRESTSFVFSLTEKDTGRTRYGICLNFYRSFEKRPTYAANKAERHTSIASSASTSSGEHGVLHPPAPGDPNRSPRAKRKQKVQGRVRNNTLTSLCLISHHPFFSTFRECLFVLRKLIDSCNERSCSRRIGGSRAGTRDTVWGVITGQHSDSTPSLVMHEVREIETWILRLLSAPVPVPGRTKVEITVLPKELHQPVMFSLPDHTRFSLVDFPLHLPLELLGVDLCMKVLTLIMLEHKLILQSRDYNALSMSVMAFVTMLYPLEYMFPVIPLLPTCMSSAEQLLLAPTPFIIGVPTSFLMYKRGFMLPDDVWLIDLDSNKILPPSNADELPPLPEPEGTVLKNHLKQVGKSLYCHTSMLLLYLSDVHAGPQPIKNLETIAQNPDVWKRRSSFTSTQGFNPLIYGNDVDSVDVATRVAMVRFFNSPNILANFTEHTRTLRLYPRPVVAFQLNSFFKSRPIKTVFTAKLARAQAVEFFAEWALSPANVVFQRIQTGVYDPLLIGDKGKWFSHGLQKIDFKVYDEATSTLGPAIATAVESRGSDENPTDESGSDSDGAESTSSSYSSLSDFVIDIQNSEINAFVEIYPEDQVLTVDESRVFSPPSALQVPDTPISNSDSALSAPDSDDSSSDGSVSPVYAKETNEEARTRETHGRQEEPMFRYDNISKKDEAVFRYDSGKVTPTSKADGNFKYEGRAPSPSQSRGTPEMARRAVGSPSSLRRTPSSGSPGGRIPPQRPPPPSPAALGRSMSQSGNQHHTLDRQSAVDLQSNDDHR</sequence>
<reference evidence="12 14" key="2">
    <citation type="journal article" date="2013" name="Nature">
        <title>Insights into bilaterian evolution from three spiralian genomes.</title>
        <authorList>
            <person name="Simakov O."/>
            <person name="Marletaz F."/>
            <person name="Cho S.J."/>
            <person name="Edsinger-Gonzales E."/>
            <person name="Havlak P."/>
            <person name="Hellsten U."/>
            <person name="Kuo D.H."/>
            <person name="Larsson T."/>
            <person name="Lv J."/>
            <person name="Arendt D."/>
            <person name="Savage R."/>
            <person name="Osoegawa K."/>
            <person name="de Jong P."/>
            <person name="Grimwood J."/>
            <person name="Chapman J.A."/>
            <person name="Shapiro H."/>
            <person name="Aerts A."/>
            <person name="Otillar R.P."/>
            <person name="Terry A.Y."/>
            <person name="Boore J.L."/>
            <person name="Grigoriev I.V."/>
            <person name="Lindberg D.R."/>
            <person name="Seaver E.C."/>
            <person name="Weisblat D.A."/>
            <person name="Putnam N.H."/>
            <person name="Rokhsar D.S."/>
        </authorList>
    </citation>
    <scope>NUCLEOTIDE SEQUENCE</scope>
    <source>
        <strain evidence="12 14">I ESC-2004</strain>
    </source>
</reference>
<dbReference type="STRING" id="283909.R7VC38"/>
<evidence type="ECO:0000256" key="1">
    <source>
        <dbReference type="ARBA" id="ARBA00004236"/>
    </source>
</evidence>
<dbReference type="InterPro" id="IPR037516">
    <property type="entry name" value="Tripartite_DENN"/>
</dbReference>
<keyword evidence="9" id="KW-0472">Membrane</keyword>
<dbReference type="SMART" id="SM00800">
    <property type="entry name" value="uDENN"/>
    <property type="match status" value="1"/>
</dbReference>
<gene>
    <name evidence="12" type="ORF">CAPTEDRAFT_182066</name>
</gene>
<feature type="non-terminal residue" evidence="12">
    <location>
        <position position="840"/>
    </location>
</feature>
<feature type="region of interest" description="Disordered" evidence="10">
    <location>
        <begin position="111"/>
        <end position="153"/>
    </location>
</feature>
<dbReference type="Proteomes" id="UP000014760">
    <property type="component" value="Unassembled WGS sequence"/>
</dbReference>
<dbReference type="EMBL" id="KB293180">
    <property type="protein sequence ID" value="ELU16418.1"/>
    <property type="molecule type" value="Genomic_DNA"/>
</dbReference>
<evidence type="ECO:0000313" key="14">
    <source>
        <dbReference type="Proteomes" id="UP000014760"/>
    </source>
</evidence>
<feature type="compositionally biased region" description="Low complexity" evidence="10">
    <location>
        <begin position="780"/>
        <end position="799"/>
    </location>
</feature>
<dbReference type="EMBL" id="AMQN01000620">
    <property type="status" value="NOT_ANNOTATED_CDS"/>
    <property type="molecule type" value="Genomic_DNA"/>
</dbReference>
<name>R7VC38_CAPTE</name>
<reference evidence="14" key="1">
    <citation type="submission" date="2012-12" db="EMBL/GenBank/DDBJ databases">
        <authorList>
            <person name="Hellsten U."/>
            <person name="Grimwood J."/>
            <person name="Chapman J.A."/>
            <person name="Shapiro H."/>
            <person name="Aerts A."/>
            <person name="Otillar R.P."/>
            <person name="Terry A.Y."/>
            <person name="Boore J.L."/>
            <person name="Simakov O."/>
            <person name="Marletaz F."/>
            <person name="Cho S.-J."/>
            <person name="Edsinger-Gonzales E."/>
            <person name="Havlak P."/>
            <person name="Kuo D.-H."/>
            <person name="Larsson T."/>
            <person name="Lv J."/>
            <person name="Arendt D."/>
            <person name="Savage R."/>
            <person name="Osoegawa K."/>
            <person name="de Jong P."/>
            <person name="Lindberg D.R."/>
            <person name="Seaver E.C."/>
            <person name="Weisblat D.A."/>
            <person name="Putnam N.H."/>
            <person name="Grigoriev I.V."/>
            <person name="Rokhsar D.S."/>
        </authorList>
    </citation>
    <scope>NUCLEOTIDE SEQUENCE</scope>
    <source>
        <strain evidence="14">I ESC-2004</strain>
    </source>
</reference>
<keyword evidence="14" id="KW-1185">Reference proteome</keyword>
<evidence type="ECO:0000313" key="13">
    <source>
        <dbReference type="EnsemblMetazoa" id="CapteP182066"/>
    </source>
</evidence>
<evidence type="ECO:0000256" key="7">
    <source>
        <dbReference type="ARBA" id="ARBA00022658"/>
    </source>
</evidence>
<comment type="similarity">
    <text evidence="3">Belongs to the MADD family.</text>
</comment>
<evidence type="ECO:0000256" key="9">
    <source>
        <dbReference type="ARBA" id="ARBA00023136"/>
    </source>
</evidence>
<feature type="compositionally biased region" description="Low complexity" evidence="10">
    <location>
        <begin position="116"/>
        <end position="125"/>
    </location>
</feature>
<keyword evidence="7" id="KW-0344">Guanine-nucleotide releasing factor</keyword>
<feature type="compositionally biased region" description="Low complexity" evidence="10">
    <location>
        <begin position="680"/>
        <end position="689"/>
    </location>
</feature>
<dbReference type="PANTHER" id="PTHR13008">
    <property type="entry name" value="MAP-KINASE ACTIVATING DEATH DOMAIN PROTEIN MADD /DENN/AEX-3 C.ELEGANS"/>
    <property type="match status" value="1"/>
</dbReference>
<proteinExistence type="inferred from homology"/>
<feature type="region of interest" description="Disordered" evidence="10">
    <location>
        <begin position="668"/>
        <end position="840"/>
    </location>
</feature>
<dbReference type="OrthoDB" id="6282239at2759"/>
<keyword evidence="5" id="KW-1003">Cell membrane</keyword>
<dbReference type="FunFam" id="3.40.50.11500:FF:000002">
    <property type="entry name" value="MAP kinase-activating death domain protein-like Protein"/>
    <property type="match status" value="1"/>
</dbReference>
<dbReference type="OMA" id="PEGCYNT"/>
<dbReference type="InterPro" id="IPR043153">
    <property type="entry name" value="DENN_C"/>
</dbReference>
<dbReference type="AlphaFoldDB" id="R7VC38"/>
<dbReference type="Pfam" id="PF03456">
    <property type="entry name" value="uDENN"/>
    <property type="match status" value="1"/>
</dbReference>
<dbReference type="Gene3D" id="3.30.450.200">
    <property type="match status" value="1"/>
</dbReference>
<feature type="domain" description="UDENN" evidence="11">
    <location>
        <begin position="12"/>
        <end position="560"/>
    </location>
</feature>
<dbReference type="GO" id="GO:0006915">
    <property type="term" value="P:apoptotic process"/>
    <property type="evidence" value="ECO:0007669"/>
    <property type="project" value="UniProtKB-KW"/>
</dbReference>
<dbReference type="InterPro" id="IPR039980">
    <property type="entry name" value="MADD"/>
</dbReference>
<evidence type="ECO:0000259" key="11">
    <source>
        <dbReference type="PROSITE" id="PS50211"/>
    </source>
</evidence>
<evidence type="ECO:0000313" key="12">
    <source>
        <dbReference type="EMBL" id="ELU16418.1"/>
    </source>
</evidence>
<evidence type="ECO:0000256" key="3">
    <source>
        <dbReference type="ARBA" id="ARBA00005978"/>
    </source>
</evidence>
<dbReference type="GO" id="GO:0005085">
    <property type="term" value="F:guanyl-nucleotide exchange factor activity"/>
    <property type="evidence" value="ECO:0007669"/>
    <property type="project" value="UniProtKB-KW"/>
</dbReference>
<organism evidence="12">
    <name type="scientific">Capitella teleta</name>
    <name type="common">Polychaete worm</name>
    <dbReference type="NCBI Taxonomy" id="283909"/>
    <lineage>
        <taxon>Eukaryota</taxon>
        <taxon>Metazoa</taxon>
        <taxon>Spiralia</taxon>
        <taxon>Lophotrochozoa</taxon>
        <taxon>Annelida</taxon>
        <taxon>Polychaeta</taxon>
        <taxon>Sedentaria</taxon>
        <taxon>Scolecida</taxon>
        <taxon>Capitellidae</taxon>
        <taxon>Capitella</taxon>
    </lineage>
</organism>
<dbReference type="GO" id="GO:0042981">
    <property type="term" value="P:regulation of apoptotic process"/>
    <property type="evidence" value="ECO:0007669"/>
    <property type="project" value="TreeGrafter"/>
</dbReference>
<feature type="compositionally biased region" description="Acidic residues" evidence="10">
    <location>
        <begin position="611"/>
        <end position="622"/>
    </location>
</feature>
<feature type="region of interest" description="Disordered" evidence="10">
    <location>
        <begin position="602"/>
        <end position="629"/>
    </location>
</feature>
<evidence type="ECO:0000256" key="5">
    <source>
        <dbReference type="ARBA" id="ARBA00022475"/>
    </source>
</evidence>
<dbReference type="Pfam" id="PF02141">
    <property type="entry name" value="DENN"/>
    <property type="match status" value="1"/>
</dbReference>
<dbReference type="EnsemblMetazoa" id="CapteT182066">
    <property type="protein sequence ID" value="CapteP182066"/>
    <property type="gene ID" value="CapteG182066"/>
</dbReference>
<evidence type="ECO:0000256" key="10">
    <source>
        <dbReference type="SAM" id="MobiDB-lite"/>
    </source>
</evidence>
<dbReference type="InterPro" id="IPR001194">
    <property type="entry name" value="cDENN_dom"/>
</dbReference>
<dbReference type="GO" id="GO:0005829">
    <property type="term" value="C:cytosol"/>
    <property type="evidence" value="ECO:0007669"/>
    <property type="project" value="TreeGrafter"/>
</dbReference>
<dbReference type="SMART" id="SM00799">
    <property type="entry name" value="DENN"/>
    <property type="match status" value="1"/>
</dbReference>
<dbReference type="PANTHER" id="PTHR13008:SF7">
    <property type="entry name" value="MAP KINASE-ACTIVATING DEATH DOMAIN PROTEIN"/>
    <property type="match status" value="1"/>
</dbReference>
<dbReference type="SMART" id="SM00801">
    <property type="entry name" value="dDENN"/>
    <property type="match status" value="1"/>
</dbReference>
<evidence type="ECO:0000256" key="4">
    <source>
        <dbReference type="ARBA" id="ARBA00017868"/>
    </source>
</evidence>
<keyword evidence="8" id="KW-0053">Apoptosis</keyword>
<evidence type="ECO:0000256" key="6">
    <source>
        <dbReference type="ARBA" id="ARBA00022490"/>
    </source>
</evidence>
<dbReference type="Gene3D" id="3.40.50.11500">
    <property type="match status" value="1"/>
</dbReference>